<dbReference type="Proteomes" id="UP000018719">
    <property type="component" value="Unassembled WGS sequence"/>
</dbReference>
<name>V6HHM5_9LEPT</name>
<dbReference type="Pfam" id="PF16130">
    <property type="entry name" value="DUF4842"/>
    <property type="match status" value="1"/>
</dbReference>
<keyword evidence="2" id="KW-1133">Transmembrane helix</keyword>
<keyword evidence="2" id="KW-0812">Transmembrane</keyword>
<organism evidence="4 5">
    <name type="scientific">Leptospira inadai serovar Lyme str. 10</name>
    <dbReference type="NCBI Taxonomy" id="1049790"/>
    <lineage>
        <taxon>Bacteria</taxon>
        <taxon>Pseudomonadati</taxon>
        <taxon>Spirochaetota</taxon>
        <taxon>Spirochaetia</taxon>
        <taxon>Leptospirales</taxon>
        <taxon>Leptospiraceae</taxon>
        <taxon>Leptospira</taxon>
    </lineage>
</organism>
<dbReference type="SUPFAM" id="SSF49373">
    <property type="entry name" value="Invasin/intimin cell-adhesion fragments"/>
    <property type="match status" value="1"/>
</dbReference>
<evidence type="ECO:0000313" key="4">
    <source>
        <dbReference type="EMBL" id="EQA35960.1"/>
    </source>
</evidence>
<feature type="domain" description="DUF4842" evidence="3">
    <location>
        <begin position="391"/>
        <end position="580"/>
    </location>
</feature>
<feature type="compositionally biased region" description="Low complexity" evidence="1">
    <location>
        <begin position="78"/>
        <end position="181"/>
    </location>
</feature>
<dbReference type="NCBIfam" id="TIGR04456">
    <property type="entry name" value="LruC_dom"/>
    <property type="match status" value="1"/>
</dbReference>
<dbReference type="STRING" id="1049790.LEP1GSC047_0419"/>
<proteinExistence type="predicted"/>
<accession>V6HHM5</accession>
<evidence type="ECO:0000259" key="3">
    <source>
        <dbReference type="Pfam" id="PF16130"/>
    </source>
</evidence>
<evidence type="ECO:0000313" key="5">
    <source>
        <dbReference type="Proteomes" id="UP000018719"/>
    </source>
</evidence>
<evidence type="ECO:0000256" key="1">
    <source>
        <dbReference type="SAM" id="MobiDB-lite"/>
    </source>
</evidence>
<evidence type="ECO:0000256" key="2">
    <source>
        <dbReference type="SAM" id="Phobius"/>
    </source>
</evidence>
<dbReference type="AlphaFoldDB" id="V6HHM5"/>
<dbReference type="Gene3D" id="2.60.40.10">
    <property type="entry name" value="Immunoglobulins"/>
    <property type="match status" value="1"/>
</dbReference>
<feature type="region of interest" description="Disordered" evidence="1">
    <location>
        <begin position="67"/>
        <end position="211"/>
    </location>
</feature>
<protein>
    <recommendedName>
        <fullName evidence="3">DUF4842 domain-containing protein</fullName>
    </recommendedName>
</protein>
<gene>
    <name evidence="4" type="ORF">LEP1GSC047_0419</name>
</gene>
<sequence length="636" mass="66462">MREFQTVMKKIVLLALLAGLILNCNNGKKKGLLLPFLSLLNTQNGAATGATGSAGIAGNSGSTGVVFTPGDGFGNPVSQPGSGSSPTSSAGTTGSSSSSTPSTSSGTGATNSGNPSGGSSSDGSGSTPPSSQSSSNGNGSSSSNTGTSDNSSSNGNSGNHSSNGGSENNSGSANNHSNNPSSDDRSGNNGGSTNTSGSGNSGGDKGSGTPTVAVVVVDDPKGSSHFNFNTTQTIPLNLTVVDKETKPVSGATVLVYDETSNLLFQGISDSSGKVSGSLTVPTSVGSITIDISIGGESISQYVNLEQRLGITRTIRYAITLPSHKVADSDGDGVPDNTDIYPDDRSRSTELLYPAEGVYTLAFEDLYPSPGDADLNDYVVQFRNEEDLDATGKIVRLRGKYQHVARGAGYTHKLLLKLPVNVGATVTYKRTDGNENNKLAHTTATLTAAQLNQGYELLPDSGKTLHGQNANPGEVFKQGHVATIEIIFDSPVTRAQLGAFPYDLFAHVVNSKQDIHFPGLYKNADGSDRYMDSTGFPWAILVPGAWKYPYEKQDIRKASQTGYGDFSRWVESKGTNYKAWYNHITNESKVFPVPDSPNFLGYLFLSVKKFAAFYAIALLGIGGIGLYILRRKQSIVI</sequence>
<dbReference type="InterPro" id="IPR031025">
    <property type="entry name" value="LruC_dom"/>
</dbReference>
<comment type="caution">
    <text evidence="4">The sequence shown here is derived from an EMBL/GenBank/DDBJ whole genome shotgun (WGS) entry which is preliminary data.</text>
</comment>
<dbReference type="EMBL" id="AHMM02000024">
    <property type="protein sequence ID" value="EQA35960.1"/>
    <property type="molecule type" value="Genomic_DNA"/>
</dbReference>
<dbReference type="InterPro" id="IPR032295">
    <property type="entry name" value="DUF4842"/>
</dbReference>
<dbReference type="InterPro" id="IPR013783">
    <property type="entry name" value="Ig-like_fold"/>
</dbReference>
<keyword evidence="2" id="KW-0472">Membrane</keyword>
<reference evidence="4 5" key="1">
    <citation type="submission" date="2013-05" db="EMBL/GenBank/DDBJ databases">
        <authorList>
            <person name="Harkins D.M."/>
            <person name="Durkin A.S."/>
            <person name="Brinkac L.M."/>
            <person name="Haft D.H."/>
            <person name="Selengut J.D."/>
            <person name="Sanka R."/>
            <person name="DePew J."/>
            <person name="Purushe J."/>
            <person name="Hartskeerl R.A."/>
            <person name="Ahmed A."/>
            <person name="van der Linden H."/>
            <person name="Goris M.G.A."/>
            <person name="Vinetz J.M."/>
            <person name="Sutton G.G."/>
            <person name="Nierman W.C."/>
            <person name="Fouts D.E."/>
        </authorList>
    </citation>
    <scope>NUCLEOTIDE SEQUENCE [LARGE SCALE GENOMIC DNA]</scope>
    <source>
        <strain evidence="4 5">10</strain>
    </source>
</reference>
<feature type="transmembrane region" description="Helical" evidence="2">
    <location>
        <begin position="609"/>
        <end position="628"/>
    </location>
</feature>
<dbReference type="InterPro" id="IPR008964">
    <property type="entry name" value="Invasin/intimin_cell_adhesion"/>
</dbReference>